<feature type="signal peptide" evidence="1">
    <location>
        <begin position="1"/>
        <end position="27"/>
    </location>
</feature>
<name>M5UH58_9BACT</name>
<dbReference type="Proteomes" id="UP000011885">
    <property type="component" value="Unassembled WGS sequence"/>
</dbReference>
<dbReference type="SUPFAM" id="SSF53649">
    <property type="entry name" value="Alkaline phosphatase-like"/>
    <property type="match status" value="1"/>
</dbReference>
<dbReference type="RefSeq" id="WP_008675724.1">
    <property type="nucleotide sequence ID" value="NZ_ANOH01000106.1"/>
</dbReference>
<proteinExistence type="predicted"/>
<keyword evidence="3" id="KW-1185">Reference proteome</keyword>
<accession>M5UH58</accession>
<feature type="chain" id="PRO_5004073125" evidence="1">
    <location>
        <begin position="28"/>
        <end position="72"/>
    </location>
</feature>
<comment type="caution">
    <text evidence="2">The sequence shown here is derived from an EMBL/GenBank/DDBJ whole genome shotgun (WGS) entry which is preliminary data.</text>
</comment>
<dbReference type="EMBL" id="ANOH01000106">
    <property type="protein sequence ID" value="EMI57181.1"/>
    <property type="molecule type" value="Genomic_DNA"/>
</dbReference>
<protein>
    <submittedName>
        <fullName evidence="2">Secreted protein</fullName>
    </submittedName>
</protein>
<evidence type="ECO:0000313" key="3">
    <source>
        <dbReference type="Proteomes" id="UP000011885"/>
    </source>
</evidence>
<keyword evidence="1" id="KW-0732">Signal</keyword>
<dbReference type="AlphaFoldDB" id="M5UH58"/>
<sequence length="72" mass="7789">MGFQYRGVFAAAAFFLANWGVVPYALAASDSVTAEPDPRPNILWITIEDWSPDLSCYGTPGIHTPTSTNSPQ</sequence>
<gene>
    <name evidence="2" type="ORF">RSSM_01372</name>
</gene>
<organism evidence="2 3">
    <name type="scientific">Rhodopirellula sallentina SM41</name>
    <dbReference type="NCBI Taxonomy" id="1263870"/>
    <lineage>
        <taxon>Bacteria</taxon>
        <taxon>Pseudomonadati</taxon>
        <taxon>Planctomycetota</taxon>
        <taxon>Planctomycetia</taxon>
        <taxon>Pirellulales</taxon>
        <taxon>Pirellulaceae</taxon>
        <taxon>Rhodopirellula</taxon>
    </lineage>
</organism>
<evidence type="ECO:0000313" key="2">
    <source>
        <dbReference type="EMBL" id="EMI57181.1"/>
    </source>
</evidence>
<evidence type="ECO:0000256" key="1">
    <source>
        <dbReference type="SAM" id="SignalP"/>
    </source>
</evidence>
<reference evidence="2 3" key="1">
    <citation type="journal article" date="2013" name="Mar. Genomics">
        <title>Expression of sulfatases in Rhodopirellula baltica and the diversity of sulfatases in the genus Rhodopirellula.</title>
        <authorList>
            <person name="Wegner C.E."/>
            <person name="Richter-Heitmann T."/>
            <person name="Klindworth A."/>
            <person name="Klockow C."/>
            <person name="Richter M."/>
            <person name="Achstetter T."/>
            <person name="Glockner F.O."/>
            <person name="Harder J."/>
        </authorList>
    </citation>
    <scope>NUCLEOTIDE SEQUENCE [LARGE SCALE GENOMIC DNA]</scope>
    <source>
        <strain evidence="2 3">SM41</strain>
    </source>
</reference>
<feature type="non-terminal residue" evidence="2">
    <location>
        <position position="72"/>
    </location>
</feature>
<dbReference type="InterPro" id="IPR017850">
    <property type="entry name" value="Alkaline_phosphatase_core_sf"/>
</dbReference>